<feature type="modified residue" description="FMN phosphoryl threonine" evidence="6">
    <location>
        <position position="178"/>
    </location>
</feature>
<dbReference type="HAMAP" id="MF_00479">
    <property type="entry name" value="RsxG_RnfG"/>
    <property type="match status" value="1"/>
</dbReference>
<feature type="domain" description="FMN-binding" evidence="7">
    <location>
        <begin position="103"/>
        <end position="195"/>
    </location>
</feature>
<dbReference type="AlphaFoldDB" id="A0A1H7IQL8"/>
<comment type="cofactor">
    <cofactor evidence="6">
        <name>FMN</name>
        <dbReference type="ChEBI" id="CHEBI:58210"/>
    </cofactor>
</comment>
<evidence type="ECO:0000256" key="4">
    <source>
        <dbReference type="ARBA" id="ARBA00022643"/>
    </source>
</evidence>
<dbReference type="RefSeq" id="WP_071873456.1">
    <property type="nucleotide sequence ID" value="NZ_FOAS01000004.1"/>
</dbReference>
<dbReference type="OrthoDB" id="9784165at2"/>
<dbReference type="EMBL" id="FOAS01000004">
    <property type="protein sequence ID" value="SEK64716.1"/>
    <property type="molecule type" value="Genomic_DNA"/>
</dbReference>
<organism evidence="8 9">
    <name type="scientific">Atopomonas hussainii</name>
    <dbReference type="NCBI Taxonomy" id="1429083"/>
    <lineage>
        <taxon>Bacteria</taxon>
        <taxon>Pseudomonadati</taxon>
        <taxon>Pseudomonadota</taxon>
        <taxon>Gammaproteobacteria</taxon>
        <taxon>Pseudomonadales</taxon>
        <taxon>Pseudomonadaceae</taxon>
        <taxon>Atopomonas</taxon>
    </lineage>
</organism>
<dbReference type="PANTHER" id="PTHR36118">
    <property type="entry name" value="ION-TRANSLOCATING OXIDOREDUCTASE COMPLEX SUBUNIT G"/>
    <property type="match status" value="1"/>
</dbReference>
<keyword evidence="3 6" id="KW-0285">Flavoprotein</keyword>
<evidence type="ECO:0000256" key="6">
    <source>
        <dbReference type="HAMAP-Rule" id="MF_00479"/>
    </source>
</evidence>
<evidence type="ECO:0000313" key="9">
    <source>
        <dbReference type="Proteomes" id="UP000185766"/>
    </source>
</evidence>
<keyword evidence="6" id="KW-0997">Cell inner membrane</keyword>
<dbReference type="PIRSF" id="PIRSF006091">
    <property type="entry name" value="E_trnsport_RnfG"/>
    <property type="match status" value="1"/>
</dbReference>
<dbReference type="NCBIfam" id="TIGR01947">
    <property type="entry name" value="rnfG"/>
    <property type="match status" value="1"/>
</dbReference>
<evidence type="ECO:0000256" key="2">
    <source>
        <dbReference type="ARBA" id="ARBA00022553"/>
    </source>
</evidence>
<dbReference type="SMART" id="SM00900">
    <property type="entry name" value="FMN_bind"/>
    <property type="match status" value="1"/>
</dbReference>
<keyword evidence="5 6" id="KW-0249">Electron transport</keyword>
<gene>
    <name evidence="6" type="primary">rnfG</name>
    <name evidence="8" type="ORF">SAMN05216214_10444</name>
</gene>
<keyword evidence="2 6" id="KW-0597">Phosphoprotein</keyword>
<evidence type="ECO:0000256" key="3">
    <source>
        <dbReference type="ARBA" id="ARBA00022630"/>
    </source>
</evidence>
<keyword evidence="9" id="KW-1185">Reference proteome</keyword>
<proteinExistence type="inferred from homology"/>
<keyword evidence="1 6" id="KW-0813">Transport</keyword>
<dbReference type="NCBIfam" id="NF002519">
    <property type="entry name" value="PRK01908.1"/>
    <property type="match status" value="1"/>
</dbReference>
<protein>
    <recommendedName>
        <fullName evidence="6">Ion-translocating oxidoreductase complex subunit G</fullName>
        <ecNumber evidence="6">7.-.-.-</ecNumber>
    </recommendedName>
    <alternativeName>
        <fullName evidence="6">Rnf electron transport complex subunit G</fullName>
    </alternativeName>
</protein>
<keyword evidence="6" id="KW-1133">Transmembrane helix</keyword>
<keyword evidence="4 6" id="KW-0288">FMN</keyword>
<comment type="subcellular location">
    <subcellularLocation>
        <location evidence="6">Cell inner membrane</location>
        <topology evidence="6">Single-pass membrane protein</topology>
    </subcellularLocation>
</comment>
<dbReference type="InterPro" id="IPR007329">
    <property type="entry name" value="FMN-bd"/>
</dbReference>
<evidence type="ECO:0000256" key="1">
    <source>
        <dbReference type="ARBA" id="ARBA00022448"/>
    </source>
</evidence>
<dbReference type="GO" id="GO:0022900">
    <property type="term" value="P:electron transport chain"/>
    <property type="evidence" value="ECO:0007669"/>
    <property type="project" value="UniProtKB-UniRule"/>
</dbReference>
<comment type="function">
    <text evidence="6">Part of a membrane-bound complex that couples electron transfer with translocation of ions across the membrane.</text>
</comment>
<sequence>MQTGSSIIRNSLILGAFAIATVGSVAAIKLGTAERIAAAEREAQHKALNELIPSERHDNDMLADTLPLAVDPLLGNRRPLEANRARLNGQVSAVILPVTAPDGYSGSIQLLVAINADGTLAGVRVVSHKETPGLGDKIELSKTPWILGFNGLSLTNPNESGWAVKKDGGQFDAFAGATITPRAVVGAVQRALQYFARERQPLLAVTEEKPRG</sequence>
<reference evidence="8 9" key="1">
    <citation type="submission" date="2016-10" db="EMBL/GenBank/DDBJ databases">
        <authorList>
            <person name="de Groot N.N."/>
        </authorList>
    </citation>
    <scope>NUCLEOTIDE SEQUENCE [LARGE SCALE GENOMIC DNA]</scope>
    <source>
        <strain evidence="8 9">JCM 19513</strain>
    </source>
</reference>
<dbReference type="STRING" id="1429083.GCA_001885685_00874"/>
<dbReference type="InterPro" id="IPR010209">
    <property type="entry name" value="Ion_transpt_RnfG/RsxG"/>
</dbReference>
<accession>A0A1H7IQL8</accession>
<name>A0A1H7IQL8_9GAMM</name>
<comment type="similarity">
    <text evidence="6">Belongs to the RnfG family.</text>
</comment>
<dbReference type="Pfam" id="PF04205">
    <property type="entry name" value="FMN_bind"/>
    <property type="match status" value="1"/>
</dbReference>
<evidence type="ECO:0000259" key="7">
    <source>
        <dbReference type="SMART" id="SM00900"/>
    </source>
</evidence>
<keyword evidence="6" id="KW-0812">Transmembrane</keyword>
<keyword evidence="6" id="KW-1278">Translocase</keyword>
<dbReference type="PANTHER" id="PTHR36118:SF1">
    <property type="entry name" value="ION-TRANSLOCATING OXIDOREDUCTASE COMPLEX SUBUNIT G"/>
    <property type="match status" value="1"/>
</dbReference>
<dbReference type="GO" id="GO:0005886">
    <property type="term" value="C:plasma membrane"/>
    <property type="evidence" value="ECO:0007669"/>
    <property type="project" value="UniProtKB-SubCell"/>
</dbReference>
<evidence type="ECO:0000256" key="5">
    <source>
        <dbReference type="ARBA" id="ARBA00022982"/>
    </source>
</evidence>
<evidence type="ECO:0000313" key="8">
    <source>
        <dbReference type="EMBL" id="SEK64716.1"/>
    </source>
</evidence>
<dbReference type="GO" id="GO:0009055">
    <property type="term" value="F:electron transfer activity"/>
    <property type="evidence" value="ECO:0007669"/>
    <property type="project" value="InterPro"/>
</dbReference>
<comment type="subunit">
    <text evidence="6">The complex is composed of six subunits: RnfA, RnfB, RnfC, RnfD, RnfE and RnfG.</text>
</comment>
<dbReference type="GO" id="GO:0010181">
    <property type="term" value="F:FMN binding"/>
    <property type="evidence" value="ECO:0007669"/>
    <property type="project" value="InterPro"/>
</dbReference>
<keyword evidence="6" id="KW-0472">Membrane</keyword>
<keyword evidence="6" id="KW-1003">Cell membrane</keyword>
<dbReference type="EC" id="7.-.-.-" evidence="6"/>
<dbReference type="Proteomes" id="UP000185766">
    <property type="component" value="Unassembled WGS sequence"/>
</dbReference>